<dbReference type="PANTHER" id="PTHR43677:SF4">
    <property type="entry name" value="QUINONE OXIDOREDUCTASE-LIKE PROTEIN 2"/>
    <property type="match status" value="1"/>
</dbReference>
<accession>A0A2P6TGG6</accession>
<dbReference type="InterPro" id="IPR036291">
    <property type="entry name" value="NAD(P)-bd_dom_sf"/>
</dbReference>
<dbReference type="Gene3D" id="3.90.180.10">
    <property type="entry name" value="Medium-chain alcohol dehydrogenases, catalytic domain"/>
    <property type="match status" value="1"/>
</dbReference>
<dbReference type="InterPro" id="IPR013154">
    <property type="entry name" value="ADH-like_N"/>
</dbReference>
<dbReference type="SMART" id="SM00829">
    <property type="entry name" value="PKS_ER"/>
    <property type="match status" value="1"/>
</dbReference>
<dbReference type="Pfam" id="PF08240">
    <property type="entry name" value="ADH_N"/>
    <property type="match status" value="1"/>
</dbReference>
<dbReference type="EMBL" id="LHPG02000017">
    <property type="protein sequence ID" value="PRW33213.1"/>
    <property type="molecule type" value="Genomic_DNA"/>
</dbReference>
<dbReference type="InterPro" id="IPR011032">
    <property type="entry name" value="GroES-like_sf"/>
</dbReference>
<dbReference type="SUPFAM" id="SSF50129">
    <property type="entry name" value="GroES-like"/>
    <property type="match status" value="1"/>
</dbReference>
<protein>
    <submittedName>
        <fullName evidence="3">Quinone oxidoreductase 2-like protein isoform B</fullName>
    </submittedName>
</protein>
<reference evidence="3 4" key="1">
    <citation type="journal article" date="2018" name="Plant J.">
        <title>Genome sequences of Chlorella sorokiniana UTEX 1602 and Micractinium conductrix SAG 241.80: implications to maltose excretion by a green alga.</title>
        <authorList>
            <person name="Arriola M.B."/>
            <person name="Velmurugan N."/>
            <person name="Zhang Y."/>
            <person name="Plunkett M.H."/>
            <person name="Hondzo H."/>
            <person name="Barney B.M."/>
        </authorList>
    </citation>
    <scope>NUCLEOTIDE SEQUENCE [LARGE SCALE GENOMIC DNA]</scope>
    <source>
        <strain evidence="4">UTEX 1602</strain>
    </source>
</reference>
<keyword evidence="4" id="KW-1185">Reference proteome</keyword>
<dbReference type="OrthoDB" id="10257049at2759"/>
<dbReference type="InterPro" id="IPR051397">
    <property type="entry name" value="Zn-ADH-like_protein"/>
</dbReference>
<dbReference type="STRING" id="3076.A0A2P6TGG6"/>
<dbReference type="SUPFAM" id="SSF51735">
    <property type="entry name" value="NAD(P)-binding Rossmann-fold domains"/>
    <property type="match status" value="1"/>
</dbReference>
<dbReference type="Gene3D" id="3.40.50.720">
    <property type="entry name" value="NAD(P)-binding Rossmann-like Domain"/>
    <property type="match status" value="1"/>
</dbReference>
<evidence type="ECO:0000313" key="4">
    <source>
        <dbReference type="Proteomes" id="UP000239899"/>
    </source>
</evidence>
<organism evidence="3 4">
    <name type="scientific">Chlorella sorokiniana</name>
    <name type="common">Freshwater green alga</name>
    <dbReference type="NCBI Taxonomy" id="3076"/>
    <lineage>
        <taxon>Eukaryota</taxon>
        <taxon>Viridiplantae</taxon>
        <taxon>Chlorophyta</taxon>
        <taxon>core chlorophytes</taxon>
        <taxon>Trebouxiophyceae</taxon>
        <taxon>Chlorellales</taxon>
        <taxon>Chlorellaceae</taxon>
        <taxon>Chlorella clade</taxon>
        <taxon>Chlorella</taxon>
    </lineage>
</organism>
<feature type="domain" description="Enoyl reductase (ER)" evidence="2">
    <location>
        <begin position="309"/>
        <end position="634"/>
    </location>
</feature>
<dbReference type="CDD" id="cd08241">
    <property type="entry name" value="QOR1"/>
    <property type="match status" value="1"/>
</dbReference>
<dbReference type="InterPro" id="IPR020843">
    <property type="entry name" value="ER"/>
</dbReference>
<proteinExistence type="predicted"/>
<evidence type="ECO:0000256" key="1">
    <source>
        <dbReference type="SAM" id="MobiDB-lite"/>
    </source>
</evidence>
<sequence>MDENVGRRARPAPPPPALPPAAGGETTCLCDSPELPFNTRLALTMATYSLTASRLLLLLVLVCIVRVPQHHSELHAVFRCYLAAVVGELLWRRACRRSPHGGSYARWRHLALPVFALCDVFMSRFHVVLAGLNITTPIPSGGWRDGLHHLLLLLLSSRFMSNLFLWALCHRAMYMLPAQLAVVYHHWLANADSCSAAVLAAPSALPHTHRAAGTLASLQLGGLPNELLHRQLTPIEECRTVLAWQQLLLGLALPLVAQLSIESRLYTCKACDKEQRPHEMAGQEPPHTYKALVCEKLGQPTEPLGHPHGALRLQQLPAPPLTHPNAVRIRVAAASLNFADALQLQGQYQEKPKLPFVPGSECSGTVVECGRDVRTLKVGDKVCAVTQGGAFAEEVVVRENVVVKLPDSADVEGAAGLLITYGTAWLALRERADLRPGAAALRERADLRPGQTILVLGAAGGVGLAAVQLARTMGARVIAVARGHDKMAALKQAGADECIDMAHHKPEQLKSLLRQSASQGVDVIFDPVGGSLLMESLKTARWGAHILIIGFASGTIPKLPANLLLVKNLTAHGIYWGSYMQKEPRVFRKSLDEVVRLFTAGAVRPQTSHRFALEEAPDAFRVLLNRQVIGKILLLPQPRPMELRSKM</sequence>
<dbReference type="PANTHER" id="PTHR43677">
    <property type="entry name" value="SHORT-CHAIN DEHYDROGENASE/REDUCTASE"/>
    <property type="match status" value="1"/>
</dbReference>
<dbReference type="Pfam" id="PF00107">
    <property type="entry name" value="ADH_zinc_N"/>
    <property type="match status" value="1"/>
</dbReference>
<dbReference type="AlphaFoldDB" id="A0A2P6TGG6"/>
<evidence type="ECO:0000313" key="3">
    <source>
        <dbReference type="EMBL" id="PRW33213.1"/>
    </source>
</evidence>
<name>A0A2P6TGG6_CHLSO</name>
<comment type="caution">
    <text evidence="3">The sequence shown here is derived from an EMBL/GenBank/DDBJ whole genome shotgun (WGS) entry which is preliminary data.</text>
</comment>
<feature type="region of interest" description="Disordered" evidence="1">
    <location>
        <begin position="1"/>
        <end position="24"/>
    </location>
</feature>
<dbReference type="InterPro" id="IPR013149">
    <property type="entry name" value="ADH-like_C"/>
</dbReference>
<dbReference type="GO" id="GO:0016491">
    <property type="term" value="F:oxidoreductase activity"/>
    <property type="evidence" value="ECO:0007669"/>
    <property type="project" value="InterPro"/>
</dbReference>
<dbReference type="Proteomes" id="UP000239899">
    <property type="component" value="Unassembled WGS sequence"/>
</dbReference>
<dbReference type="InterPro" id="IPR002364">
    <property type="entry name" value="Quin_OxRdtase/zeta-crystal_CS"/>
</dbReference>
<evidence type="ECO:0000259" key="2">
    <source>
        <dbReference type="SMART" id="SM00829"/>
    </source>
</evidence>
<gene>
    <name evidence="3" type="ORF">C2E21_7890</name>
</gene>
<dbReference type="PROSITE" id="PS01162">
    <property type="entry name" value="QOR_ZETA_CRYSTAL"/>
    <property type="match status" value="1"/>
</dbReference>
<dbReference type="GO" id="GO:0008270">
    <property type="term" value="F:zinc ion binding"/>
    <property type="evidence" value="ECO:0007669"/>
    <property type="project" value="InterPro"/>
</dbReference>